<dbReference type="PANTHER" id="PTHR38682:SF1">
    <property type="entry name" value="V-TYPE ATP SYNTHASE SUBUNIT C"/>
    <property type="match status" value="1"/>
</dbReference>
<evidence type="ECO:0000313" key="5">
    <source>
        <dbReference type="Proteomes" id="UP000886785"/>
    </source>
</evidence>
<evidence type="ECO:0000256" key="1">
    <source>
        <dbReference type="ARBA" id="ARBA00006709"/>
    </source>
</evidence>
<reference evidence="4" key="1">
    <citation type="submission" date="2020-10" db="EMBL/GenBank/DDBJ databases">
        <authorList>
            <person name="Gilroy R."/>
        </authorList>
    </citation>
    <scope>NUCLEOTIDE SEQUENCE</scope>
    <source>
        <strain evidence="4">ChiSjej1B19-7085</strain>
    </source>
</reference>
<dbReference type="AlphaFoldDB" id="A0A9D1DNU6"/>
<dbReference type="Proteomes" id="UP000886785">
    <property type="component" value="Unassembled WGS sequence"/>
</dbReference>
<protein>
    <submittedName>
        <fullName evidence="4">V-type ATPase subunit</fullName>
    </submittedName>
</protein>
<keyword evidence="2" id="KW-0813">Transport</keyword>
<dbReference type="InterPro" id="IPR050873">
    <property type="entry name" value="V-ATPase_V0D/AC39_subunit"/>
</dbReference>
<dbReference type="InterPro" id="IPR002843">
    <property type="entry name" value="ATPase_V0-cplx_csu/dsu"/>
</dbReference>
<comment type="similarity">
    <text evidence="1">Belongs to the V-ATPase V0D/AC39 subunit family.</text>
</comment>
<dbReference type="SUPFAM" id="SSF103486">
    <property type="entry name" value="V-type ATP synthase subunit C"/>
    <property type="match status" value="1"/>
</dbReference>
<evidence type="ECO:0000313" key="4">
    <source>
        <dbReference type="EMBL" id="HIR56322.1"/>
    </source>
</evidence>
<dbReference type="PANTHER" id="PTHR38682">
    <property type="entry name" value="V-TYPE ATP SYNTHASE SUBUNIT C"/>
    <property type="match status" value="1"/>
</dbReference>
<dbReference type="Gene3D" id="1.20.1690.10">
    <property type="entry name" value="V-type ATP synthase subunit C domain"/>
    <property type="match status" value="2"/>
</dbReference>
<name>A0A9D1DNU6_9FIRM</name>
<gene>
    <name evidence="4" type="ORF">IAA54_01510</name>
</gene>
<dbReference type="Pfam" id="PF01992">
    <property type="entry name" value="vATP-synt_AC39"/>
    <property type="match status" value="1"/>
</dbReference>
<dbReference type="InterPro" id="IPR044911">
    <property type="entry name" value="V-type_ATPase_csu/dsu_dom_3"/>
</dbReference>
<sequence length="321" mass="35286">MAERYTYAVARIRAKELSLLDKQAFDRLMACGTYGECLGVLHDLGWGDGDEDSGEEILAAERSKTWELLRELVPDMGVFDVFLYPIDYNNLKAAVKSTVTGAQPEGIFLPGGTVAPELMVEAVEKNDFSPLPERMRDPAQEAYQTLLHTRDGQLCDVILDAAALSAIREAGTASDSKMIREYAEMTVAIADIKIAVRSCKTGKTAAFLKRALVPCSALDVDSLASAAVRGEGELFAYLANTPYAAAADRWKESASAFEKWCDDTVIELIKAEKSNPFTIGPLAAYLLARENEMKSVRILLSGKRNRISDGVIRERLRETYV</sequence>
<dbReference type="EMBL" id="DVHF01000019">
    <property type="protein sequence ID" value="HIR56322.1"/>
    <property type="molecule type" value="Genomic_DNA"/>
</dbReference>
<organism evidence="4 5">
    <name type="scientific">Candidatus Gallacutalibacter pullicola</name>
    <dbReference type="NCBI Taxonomy" id="2840830"/>
    <lineage>
        <taxon>Bacteria</taxon>
        <taxon>Bacillati</taxon>
        <taxon>Bacillota</taxon>
        <taxon>Clostridia</taxon>
        <taxon>Eubacteriales</taxon>
        <taxon>Candidatus Gallacutalibacter</taxon>
    </lineage>
</organism>
<accession>A0A9D1DNU6</accession>
<comment type="caution">
    <text evidence="4">The sequence shown here is derived from an EMBL/GenBank/DDBJ whole genome shotgun (WGS) entry which is preliminary data.</text>
</comment>
<reference evidence="4" key="2">
    <citation type="journal article" date="2021" name="PeerJ">
        <title>Extensive microbial diversity within the chicken gut microbiome revealed by metagenomics and culture.</title>
        <authorList>
            <person name="Gilroy R."/>
            <person name="Ravi A."/>
            <person name="Getino M."/>
            <person name="Pursley I."/>
            <person name="Horton D.L."/>
            <person name="Alikhan N.F."/>
            <person name="Baker D."/>
            <person name="Gharbi K."/>
            <person name="Hall N."/>
            <person name="Watson M."/>
            <person name="Adriaenssens E.M."/>
            <person name="Foster-Nyarko E."/>
            <person name="Jarju S."/>
            <person name="Secka A."/>
            <person name="Antonio M."/>
            <person name="Oren A."/>
            <person name="Chaudhuri R.R."/>
            <person name="La Ragione R."/>
            <person name="Hildebrand F."/>
            <person name="Pallen M.J."/>
        </authorList>
    </citation>
    <scope>NUCLEOTIDE SEQUENCE</scope>
    <source>
        <strain evidence="4">ChiSjej1B19-7085</strain>
    </source>
</reference>
<dbReference type="InterPro" id="IPR036079">
    <property type="entry name" value="ATPase_csu/dsu_sf"/>
</dbReference>
<proteinExistence type="inferred from homology"/>
<dbReference type="Gene3D" id="1.10.132.50">
    <property type="entry name" value="ATP synthase (C/AC39) subunit, domain 3"/>
    <property type="match status" value="1"/>
</dbReference>
<keyword evidence="3" id="KW-0406">Ion transport</keyword>
<evidence type="ECO:0000256" key="2">
    <source>
        <dbReference type="ARBA" id="ARBA00022448"/>
    </source>
</evidence>
<dbReference type="GO" id="GO:0046961">
    <property type="term" value="F:proton-transporting ATPase activity, rotational mechanism"/>
    <property type="evidence" value="ECO:0007669"/>
    <property type="project" value="InterPro"/>
</dbReference>
<dbReference type="InterPro" id="IPR035067">
    <property type="entry name" value="V-type_ATPase_csu/dsu"/>
</dbReference>
<evidence type="ECO:0000256" key="3">
    <source>
        <dbReference type="ARBA" id="ARBA00023065"/>
    </source>
</evidence>